<evidence type="ECO:0000259" key="1">
    <source>
        <dbReference type="PROSITE" id="PS50041"/>
    </source>
</evidence>
<feature type="domain" description="C-type lectin" evidence="1">
    <location>
        <begin position="11"/>
        <end position="78"/>
    </location>
</feature>
<keyword evidence="3" id="KW-1185">Reference proteome</keyword>
<evidence type="ECO:0000313" key="2">
    <source>
        <dbReference type="EMBL" id="EYC31149.1"/>
    </source>
</evidence>
<dbReference type="InterPro" id="IPR050111">
    <property type="entry name" value="C-type_lectin/snaclec_domain"/>
</dbReference>
<dbReference type="PANTHER" id="PTHR22803">
    <property type="entry name" value="MANNOSE, PHOSPHOLIPASE, LECTIN RECEPTOR RELATED"/>
    <property type="match status" value="1"/>
</dbReference>
<sequence length="85" mass="9930">MEGKENYSNFIWIGLKKDEKEVWHWVDGTEMNFKKWSTGEPNNLENKEGCGQVDLRTCGGGFGGARSYCWNMRYKRCRLELGVME</sequence>
<comment type="caution">
    <text evidence="2">The sequence shown here is derived from an EMBL/GenBank/DDBJ whole genome shotgun (WGS) entry which is preliminary data.</text>
</comment>
<dbReference type="Gene3D" id="3.10.100.10">
    <property type="entry name" value="Mannose-Binding Protein A, subunit A"/>
    <property type="match status" value="1"/>
</dbReference>
<dbReference type="PROSITE" id="PS50041">
    <property type="entry name" value="C_TYPE_LECTIN_2"/>
    <property type="match status" value="1"/>
</dbReference>
<dbReference type="InterPro" id="IPR016186">
    <property type="entry name" value="C-type_lectin-like/link_sf"/>
</dbReference>
<dbReference type="Pfam" id="PF00059">
    <property type="entry name" value="Lectin_C"/>
    <property type="match status" value="1"/>
</dbReference>
<evidence type="ECO:0000313" key="3">
    <source>
        <dbReference type="Proteomes" id="UP000024635"/>
    </source>
</evidence>
<name>A0A016VU89_9BILA</name>
<dbReference type="InterPro" id="IPR001304">
    <property type="entry name" value="C-type_lectin-like"/>
</dbReference>
<dbReference type="EMBL" id="JARK01001340">
    <property type="protein sequence ID" value="EYC31149.1"/>
    <property type="molecule type" value="Genomic_DNA"/>
</dbReference>
<gene>
    <name evidence="2" type="primary">Acey_s0004.g1984</name>
    <name evidence="2" type="ORF">Y032_0004g1984</name>
</gene>
<dbReference type="Proteomes" id="UP000024635">
    <property type="component" value="Unassembled WGS sequence"/>
</dbReference>
<accession>A0A016VU89</accession>
<proteinExistence type="predicted"/>
<dbReference type="AlphaFoldDB" id="A0A016VU89"/>
<organism evidence="2 3">
    <name type="scientific">Ancylostoma ceylanicum</name>
    <dbReference type="NCBI Taxonomy" id="53326"/>
    <lineage>
        <taxon>Eukaryota</taxon>
        <taxon>Metazoa</taxon>
        <taxon>Ecdysozoa</taxon>
        <taxon>Nematoda</taxon>
        <taxon>Chromadorea</taxon>
        <taxon>Rhabditida</taxon>
        <taxon>Rhabditina</taxon>
        <taxon>Rhabditomorpha</taxon>
        <taxon>Strongyloidea</taxon>
        <taxon>Ancylostomatidae</taxon>
        <taxon>Ancylostomatinae</taxon>
        <taxon>Ancylostoma</taxon>
    </lineage>
</organism>
<dbReference type="InterPro" id="IPR016187">
    <property type="entry name" value="CTDL_fold"/>
</dbReference>
<protein>
    <recommendedName>
        <fullName evidence="1">C-type lectin domain-containing protein</fullName>
    </recommendedName>
</protein>
<dbReference type="OrthoDB" id="5877119at2759"/>
<dbReference type="SUPFAM" id="SSF56436">
    <property type="entry name" value="C-type lectin-like"/>
    <property type="match status" value="1"/>
</dbReference>
<reference evidence="3" key="1">
    <citation type="journal article" date="2015" name="Nat. Genet.">
        <title>The genome and transcriptome of the zoonotic hookworm Ancylostoma ceylanicum identify infection-specific gene families.</title>
        <authorList>
            <person name="Schwarz E.M."/>
            <person name="Hu Y."/>
            <person name="Antoshechkin I."/>
            <person name="Miller M.M."/>
            <person name="Sternberg P.W."/>
            <person name="Aroian R.V."/>
        </authorList>
    </citation>
    <scope>NUCLEOTIDE SEQUENCE</scope>
    <source>
        <strain evidence="3">HY135</strain>
    </source>
</reference>